<keyword evidence="3 6" id="KW-0547">Nucleotide-binding</keyword>
<evidence type="ECO:0000256" key="3">
    <source>
        <dbReference type="ARBA" id="ARBA00022741"/>
    </source>
</evidence>
<dbReference type="KEGG" id="phet:94290362"/>
<dbReference type="EMBL" id="JAFJZO010000026">
    <property type="protein sequence ID" value="KAG5502022.1"/>
    <property type="molecule type" value="Genomic_DNA"/>
</dbReference>
<evidence type="ECO:0000256" key="8">
    <source>
        <dbReference type="SAM" id="MobiDB-lite"/>
    </source>
</evidence>
<dbReference type="OrthoDB" id="377346at2759"/>
<name>A0A836IBF5_9TRYP</name>
<dbReference type="InterPro" id="IPR017441">
    <property type="entry name" value="Protein_kinase_ATP_BS"/>
</dbReference>
<dbReference type="SUPFAM" id="SSF56112">
    <property type="entry name" value="Protein kinase-like (PK-like)"/>
    <property type="match status" value="1"/>
</dbReference>
<feature type="binding site" evidence="6 7">
    <location>
        <position position="576"/>
    </location>
    <ligand>
        <name>ATP</name>
        <dbReference type="ChEBI" id="CHEBI:30616"/>
    </ligand>
</feature>
<evidence type="ECO:0000313" key="10">
    <source>
        <dbReference type="EMBL" id="KAG5502022.1"/>
    </source>
</evidence>
<feature type="domain" description="Protein kinase" evidence="9">
    <location>
        <begin position="547"/>
        <end position="815"/>
    </location>
</feature>
<feature type="region of interest" description="Disordered" evidence="8">
    <location>
        <begin position="469"/>
        <end position="531"/>
    </location>
</feature>
<evidence type="ECO:0000256" key="2">
    <source>
        <dbReference type="ARBA" id="ARBA00022679"/>
    </source>
</evidence>
<dbReference type="GO" id="GO:0005524">
    <property type="term" value="F:ATP binding"/>
    <property type="evidence" value="ECO:0007669"/>
    <property type="project" value="UniProtKB-UniRule"/>
</dbReference>
<keyword evidence="4" id="KW-0418">Kinase</keyword>
<evidence type="ECO:0000256" key="4">
    <source>
        <dbReference type="ARBA" id="ARBA00022777"/>
    </source>
</evidence>
<comment type="caution">
    <text evidence="10">The sequence shown here is derived from an EMBL/GenBank/DDBJ whole genome shotgun (WGS) entry which is preliminary data.</text>
</comment>
<feature type="compositionally biased region" description="Basic and acidic residues" evidence="8">
    <location>
        <begin position="235"/>
        <end position="251"/>
    </location>
</feature>
<evidence type="ECO:0000256" key="6">
    <source>
        <dbReference type="PIRSR" id="PIRSR630616-2"/>
    </source>
</evidence>
<evidence type="ECO:0000313" key="11">
    <source>
        <dbReference type="Proteomes" id="UP000674318"/>
    </source>
</evidence>
<dbReference type="GeneID" id="94290362"/>
<accession>A0A836IBF5</accession>
<feature type="region of interest" description="Disordered" evidence="8">
    <location>
        <begin position="840"/>
        <end position="862"/>
    </location>
</feature>
<feature type="compositionally biased region" description="Low complexity" evidence="8">
    <location>
        <begin position="1"/>
        <end position="27"/>
    </location>
</feature>
<sequence>MNSARVAAERAASSAPSSSPSRAAALSWTTPAAGQTQALEALRQAKLFLQSDRALPRASSSADISFGHTEPSPDPHASPPISVQADDNVQDLCDGKLADTLRQSTKSTSQSCGNAQSCSSRGTTQSRGASGSSGGLTRTSAGGAATSPSPTSVSTVHSEAQQEKEVFVTGNDCPSSVCPDPPSPLFSTAPPLQEPEPSFTSSSTACSPDVQPPPLAALPFPSPSTRNRHSQLQRQQERTQQKHREQQHVQFDRPIGTPKAPGAPPLHTAEAPCTATPSPPISAADLFAVDLLRDLSYEEVQEVQECLFTGGRPRHTWMGPGCASLVRTTDPTVTDPVMIEDVGRATALLEAAPVSLNAEEALRFSRFFRASLMESDDEDEWMSDDKHDAVDTKDQEGVGTRERATVTVVGNRWGGTGSEHPRVEASSPSCPCSDTLPAPSLCALNKAAGAAADAQADEVDDLTLSSITGVSPWSRCPRHPNGDADGIDDAALPGLSILLSPPLQPVNTKRQIDRPPSPAPSEREVRNPPRHSLLPAAVATPWSLLNFDIGRRIGQGHSGKTFLAREKRSQVVVALKVFDKESVRRHDGGARLFKRGVRLQKAAGRHCSHIVKLYAFFTDARHCYTALEYVDGGDLASYLHRQRQQRLPEAQVRSIVYQLVLALEYLHERRVVHRAVTGRNVLLHHGETSTGVKLGDFAFAVQLPEGHSRWLGKLESSLDQKFSVDYAAPEVVRGHGWSCKSDMWALGVLVFKMLWGYHPFDHVSSTGTKRLICSGAALYSAHSLSHTGMSFVRSLLCVDEAARSSAAAALAHPFLAATAATAAATAPVCAVLDAAASRRTQSSEPPVRASSKRRTVSKESCVGAEAQPVNRDLLSTFSLAAVRTNTDVDRSTSGGHRPVTTALSTGTKTALHCGDPISIFPTLAVDTADHHCGEAALLCSYTTASSPPSATSLSGTGGLARASKHTDGGTWHTTDRVASTGSLSSASCLAPFMSFALPTHSLQSIARPSSAAPSTASHSGAPSNEEAGTLLGHRLGGASSRSAGPTGRVSPTRTLSDTSASFLSTTRPPSTPALGASPAPWCAFTGTAAAHVVPSSGFGDTNTENAYAVQPQPHRLSHRWRHEQHEPLVGCIDDDTSRGCVSRNSEDHQGCSVTVSTLTASPPRGVCAEWANDGAEVTVSSSTASSALSSSIRGETRRGGLLYVP</sequence>
<evidence type="ECO:0000256" key="5">
    <source>
        <dbReference type="ARBA" id="ARBA00022840"/>
    </source>
</evidence>
<feature type="compositionally biased region" description="Polar residues" evidence="8">
    <location>
        <begin position="101"/>
        <end position="140"/>
    </location>
</feature>
<feature type="compositionally biased region" description="Low complexity" evidence="8">
    <location>
        <begin position="146"/>
        <end position="156"/>
    </location>
</feature>
<evidence type="ECO:0000256" key="1">
    <source>
        <dbReference type="ARBA" id="ARBA00022527"/>
    </source>
</evidence>
<organism evidence="10 11">
    <name type="scientific">Porcisia hertigi</name>
    <dbReference type="NCBI Taxonomy" id="2761500"/>
    <lineage>
        <taxon>Eukaryota</taxon>
        <taxon>Discoba</taxon>
        <taxon>Euglenozoa</taxon>
        <taxon>Kinetoplastea</taxon>
        <taxon>Metakinetoplastina</taxon>
        <taxon>Trypanosomatida</taxon>
        <taxon>Trypanosomatidae</taxon>
        <taxon>Leishmaniinae</taxon>
        <taxon>Porcisia</taxon>
    </lineage>
</organism>
<keyword evidence="2" id="KW-0808">Transferase</keyword>
<feature type="region of interest" description="Disordered" evidence="8">
    <location>
        <begin position="946"/>
        <end position="975"/>
    </location>
</feature>
<dbReference type="InterPro" id="IPR030616">
    <property type="entry name" value="Aur-like"/>
</dbReference>
<dbReference type="PANTHER" id="PTHR24350">
    <property type="entry name" value="SERINE/THREONINE-PROTEIN KINASE IAL-RELATED"/>
    <property type="match status" value="1"/>
</dbReference>
<dbReference type="GO" id="GO:0004674">
    <property type="term" value="F:protein serine/threonine kinase activity"/>
    <property type="evidence" value="ECO:0007669"/>
    <property type="project" value="UniProtKB-KW"/>
</dbReference>
<dbReference type="RefSeq" id="XP_067756469.1">
    <property type="nucleotide sequence ID" value="XM_067900285.1"/>
</dbReference>
<dbReference type="PROSITE" id="PS50011">
    <property type="entry name" value="PROTEIN_KINASE_DOM"/>
    <property type="match status" value="1"/>
</dbReference>
<feature type="compositionally biased region" description="Low complexity" evidence="8">
    <location>
        <begin position="1006"/>
        <end position="1023"/>
    </location>
</feature>
<dbReference type="Gene3D" id="1.10.510.10">
    <property type="entry name" value="Transferase(Phosphotransferase) domain 1"/>
    <property type="match status" value="1"/>
</dbReference>
<feature type="compositionally biased region" description="Pro residues" evidence="8">
    <location>
        <begin position="210"/>
        <end position="222"/>
    </location>
</feature>
<feature type="region of interest" description="Disordered" evidence="8">
    <location>
        <begin position="53"/>
        <end position="277"/>
    </location>
</feature>
<keyword evidence="1" id="KW-0723">Serine/threonine-protein kinase</keyword>
<keyword evidence="5 6" id="KW-0067">ATP-binding</keyword>
<feature type="compositionally biased region" description="Low complexity" evidence="8">
    <location>
        <begin position="492"/>
        <end position="501"/>
    </location>
</feature>
<evidence type="ECO:0000256" key="7">
    <source>
        <dbReference type="PROSITE-ProRule" id="PRU10141"/>
    </source>
</evidence>
<feature type="binding site" evidence="6">
    <location>
        <position position="696"/>
    </location>
    <ligand>
        <name>ATP</name>
        <dbReference type="ChEBI" id="CHEBI:30616"/>
    </ligand>
</feature>
<dbReference type="InterPro" id="IPR011009">
    <property type="entry name" value="Kinase-like_dom_sf"/>
</dbReference>
<dbReference type="AlphaFoldDB" id="A0A836IBF5"/>
<protein>
    <recommendedName>
        <fullName evidence="9">Protein kinase domain-containing protein</fullName>
    </recommendedName>
</protein>
<dbReference type="InterPro" id="IPR000719">
    <property type="entry name" value="Prot_kinase_dom"/>
</dbReference>
<feature type="region of interest" description="Disordered" evidence="8">
    <location>
        <begin position="379"/>
        <end position="400"/>
    </location>
</feature>
<dbReference type="PROSITE" id="PS00107">
    <property type="entry name" value="PROTEIN_KINASE_ATP"/>
    <property type="match status" value="1"/>
</dbReference>
<dbReference type="Gene3D" id="3.30.200.20">
    <property type="entry name" value="Phosphorylase Kinase, domain 1"/>
    <property type="match status" value="1"/>
</dbReference>
<reference evidence="10 11" key="1">
    <citation type="submission" date="2021-02" db="EMBL/GenBank/DDBJ databases">
        <title>Porcisia hertigi Genome sequencing and assembly.</title>
        <authorList>
            <person name="Almutairi H."/>
            <person name="Gatherer D."/>
        </authorList>
    </citation>
    <scope>NUCLEOTIDE SEQUENCE [LARGE SCALE GENOMIC DNA]</scope>
    <source>
        <strain evidence="10 11">C119</strain>
    </source>
</reference>
<feature type="compositionally biased region" description="Polar residues" evidence="8">
    <location>
        <begin position="1039"/>
        <end position="1068"/>
    </location>
</feature>
<gene>
    <name evidence="10" type="ORF">JKF63_04299</name>
</gene>
<dbReference type="Pfam" id="PF00069">
    <property type="entry name" value="Pkinase"/>
    <property type="match status" value="1"/>
</dbReference>
<evidence type="ECO:0000259" key="9">
    <source>
        <dbReference type="PROSITE" id="PS50011"/>
    </source>
</evidence>
<feature type="compositionally biased region" description="Basic and acidic residues" evidence="8">
    <location>
        <begin position="383"/>
        <end position="400"/>
    </location>
</feature>
<dbReference type="Proteomes" id="UP000674318">
    <property type="component" value="Unassembled WGS sequence"/>
</dbReference>
<feature type="region of interest" description="Disordered" evidence="8">
    <location>
        <begin position="1006"/>
        <end position="1074"/>
    </location>
</feature>
<feature type="region of interest" description="Disordered" evidence="8">
    <location>
        <begin position="1"/>
        <end position="29"/>
    </location>
</feature>
<proteinExistence type="predicted"/>
<keyword evidence="11" id="KW-1185">Reference proteome</keyword>